<evidence type="ECO:0000313" key="8">
    <source>
        <dbReference type="EMBL" id="GAA4025229.1"/>
    </source>
</evidence>
<comment type="catalytic activity">
    <reaction evidence="5">
        <text>a long-chain fatty acid + ATP + CoA = a long-chain fatty acyl-CoA + AMP + diphosphate</text>
        <dbReference type="Rhea" id="RHEA:15421"/>
        <dbReference type="ChEBI" id="CHEBI:30616"/>
        <dbReference type="ChEBI" id="CHEBI:33019"/>
        <dbReference type="ChEBI" id="CHEBI:57287"/>
        <dbReference type="ChEBI" id="CHEBI:57560"/>
        <dbReference type="ChEBI" id="CHEBI:83139"/>
        <dbReference type="ChEBI" id="CHEBI:456215"/>
        <dbReference type="EC" id="6.2.1.3"/>
    </reaction>
    <physiologicalReaction direction="left-to-right" evidence="5">
        <dbReference type="Rhea" id="RHEA:15422"/>
    </physiologicalReaction>
</comment>
<evidence type="ECO:0000256" key="4">
    <source>
        <dbReference type="ARBA" id="ARBA00023098"/>
    </source>
</evidence>
<comment type="caution">
    <text evidence="8">The sequence shown here is derived from an EMBL/GenBank/DDBJ whole genome shotgun (WGS) entry which is preliminary data.</text>
</comment>
<keyword evidence="9" id="KW-1185">Reference proteome</keyword>
<dbReference type="PROSITE" id="PS00455">
    <property type="entry name" value="AMP_BINDING"/>
    <property type="match status" value="1"/>
</dbReference>
<feature type="domain" description="AMP-dependent synthetase/ligase" evidence="7">
    <location>
        <begin position="26"/>
        <end position="414"/>
    </location>
</feature>
<dbReference type="InterPro" id="IPR042099">
    <property type="entry name" value="ANL_N_sf"/>
</dbReference>
<organism evidence="8 9">
    <name type="scientific">Streptomyces plumbiresistens</name>
    <dbReference type="NCBI Taxonomy" id="511811"/>
    <lineage>
        <taxon>Bacteria</taxon>
        <taxon>Bacillati</taxon>
        <taxon>Actinomycetota</taxon>
        <taxon>Actinomycetes</taxon>
        <taxon>Kitasatosporales</taxon>
        <taxon>Streptomycetaceae</taxon>
        <taxon>Streptomyces</taxon>
    </lineage>
</organism>
<dbReference type="CDD" id="cd05907">
    <property type="entry name" value="VL_LC_FACS_like"/>
    <property type="match status" value="1"/>
</dbReference>
<evidence type="ECO:0000256" key="6">
    <source>
        <dbReference type="ARBA" id="ARBA00032875"/>
    </source>
</evidence>
<protein>
    <recommendedName>
        <fullName evidence="6">Acyl-CoA synthetase</fullName>
    </recommendedName>
</protein>
<dbReference type="Gene3D" id="3.30.300.30">
    <property type="match status" value="1"/>
</dbReference>
<dbReference type="PANTHER" id="PTHR43272:SF32">
    <property type="entry name" value="AMP-DEPENDENT SYNTHETASE_LIGASE DOMAIN-CONTAINING PROTEIN"/>
    <property type="match status" value="1"/>
</dbReference>
<dbReference type="EMBL" id="BAAAZX010000037">
    <property type="protein sequence ID" value="GAA4025229.1"/>
    <property type="molecule type" value="Genomic_DNA"/>
</dbReference>
<evidence type="ECO:0000313" key="9">
    <source>
        <dbReference type="Proteomes" id="UP001500456"/>
    </source>
</evidence>
<dbReference type="PANTHER" id="PTHR43272">
    <property type="entry name" value="LONG-CHAIN-FATTY-ACID--COA LIGASE"/>
    <property type="match status" value="1"/>
</dbReference>
<dbReference type="GO" id="GO:0016874">
    <property type="term" value="F:ligase activity"/>
    <property type="evidence" value="ECO:0007669"/>
    <property type="project" value="UniProtKB-KW"/>
</dbReference>
<accession>A0ABP7TET5</accession>
<evidence type="ECO:0000259" key="7">
    <source>
        <dbReference type="Pfam" id="PF00501"/>
    </source>
</evidence>
<dbReference type="Gene3D" id="3.40.50.12780">
    <property type="entry name" value="N-terminal domain of ligase-like"/>
    <property type="match status" value="1"/>
</dbReference>
<proteinExistence type="inferred from homology"/>
<keyword evidence="4" id="KW-0443">Lipid metabolism</keyword>
<dbReference type="InterPro" id="IPR045851">
    <property type="entry name" value="AMP-bd_C_sf"/>
</dbReference>
<dbReference type="InterPro" id="IPR020845">
    <property type="entry name" value="AMP-binding_CS"/>
</dbReference>
<dbReference type="RefSeq" id="WP_345570558.1">
    <property type="nucleotide sequence ID" value="NZ_BAAAZX010000037.1"/>
</dbReference>
<evidence type="ECO:0000256" key="1">
    <source>
        <dbReference type="ARBA" id="ARBA00006432"/>
    </source>
</evidence>
<sequence>MARPTVAETTGENLSGARPSTLTARFAETVRSRPDAVALHNPDGGMPLTWHEYADQVSVCAGALREIGVRRGESVATWMANRIEFHIADAALLHLGAPAYAIYATLTTDQAAHLVADADTRLLITERAFLDRALELLRRSDSPVERVVVLEDECARPEVLTWSALLRLGGHGLDLKKIAAEVAPDDVVALTYTSGTTGRPKGVEHTHRSALSVVDGFSERLRLRPGMRVISWLPMAHVAERFVSHYIAFTNGFEVTTCPDPGDIVEVLGRVRPEFFFSPPRLWEKLQAAVLGAADERTRGIVADAVSEVMRGGVVPDGPLQRAVRERFGLSELEVAFTGAAPCSPELIAFWVAMGVRLCEVYGMSEAGVITANGPFGNRVGTAGRPLRGVAVRLGEHDEVLVRGEIVMRGYRNMPEHTTETIDADGWLHTGDVGVLDPDGRLRIVDRIKELIINAAGKNMSPAAIESTLRAESPLISQVCVIGDGRPYNVALVTVDPAGGAGQDGAGSAATVVDAVERANARLSRVEQIKRYVVLGEDWLPGGDELTPTMKLKRRSIATKFADQIDALYQD</sequence>
<keyword evidence="2 8" id="KW-0436">Ligase</keyword>
<dbReference type="InterPro" id="IPR000873">
    <property type="entry name" value="AMP-dep_synth/lig_dom"/>
</dbReference>
<keyword evidence="3" id="KW-0276">Fatty acid metabolism</keyword>
<name>A0ABP7TET5_9ACTN</name>
<evidence type="ECO:0000256" key="2">
    <source>
        <dbReference type="ARBA" id="ARBA00022598"/>
    </source>
</evidence>
<dbReference type="Pfam" id="PF23562">
    <property type="entry name" value="AMP-binding_C_3"/>
    <property type="match status" value="1"/>
</dbReference>
<evidence type="ECO:0000256" key="3">
    <source>
        <dbReference type="ARBA" id="ARBA00022832"/>
    </source>
</evidence>
<dbReference type="Pfam" id="PF00501">
    <property type="entry name" value="AMP-binding"/>
    <property type="match status" value="1"/>
</dbReference>
<gene>
    <name evidence="8" type="primary">fadD11</name>
    <name evidence="8" type="ORF">GCM10022232_83330</name>
</gene>
<dbReference type="Proteomes" id="UP001500456">
    <property type="component" value="Unassembled WGS sequence"/>
</dbReference>
<dbReference type="SUPFAM" id="SSF56801">
    <property type="entry name" value="Acetyl-CoA synthetase-like"/>
    <property type="match status" value="1"/>
</dbReference>
<evidence type="ECO:0000256" key="5">
    <source>
        <dbReference type="ARBA" id="ARBA00024484"/>
    </source>
</evidence>
<reference evidence="9" key="1">
    <citation type="journal article" date="2019" name="Int. J. Syst. Evol. Microbiol.">
        <title>The Global Catalogue of Microorganisms (GCM) 10K type strain sequencing project: providing services to taxonomists for standard genome sequencing and annotation.</title>
        <authorList>
            <consortium name="The Broad Institute Genomics Platform"/>
            <consortium name="The Broad Institute Genome Sequencing Center for Infectious Disease"/>
            <person name="Wu L."/>
            <person name="Ma J."/>
        </authorList>
    </citation>
    <scope>NUCLEOTIDE SEQUENCE [LARGE SCALE GENOMIC DNA]</scope>
    <source>
        <strain evidence="9">JCM 16924</strain>
    </source>
</reference>
<comment type="similarity">
    <text evidence="1">Belongs to the ATP-dependent AMP-binding enzyme family.</text>
</comment>